<accession>A0A2P4Y7K3</accession>
<evidence type="ECO:0008006" key="3">
    <source>
        <dbReference type="Google" id="ProtNLM"/>
    </source>
</evidence>
<keyword evidence="2" id="KW-1185">Reference proteome</keyword>
<gene>
    <name evidence="1" type="ORF">PHPALM_9327</name>
</gene>
<dbReference type="AlphaFoldDB" id="A0A2P4Y7K3"/>
<dbReference type="OrthoDB" id="124317at2759"/>
<evidence type="ECO:0000313" key="2">
    <source>
        <dbReference type="Proteomes" id="UP000237271"/>
    </source>
</evidence>
<organism evidence="1 2">
    <name type="scientific">Phytophthora palmivora</name>
    <dbReference type="NCBI Taxonomy" id="4796"/>
    <lineage>
        <taxon>Eukaryota</taxon>
        <taxon>Sar</taxon>
        <taxon>Stramenopiles</taxon>
        <taxon>Oomycota</taxon>
        <taxon>Peronosporomycetes</taxon>
        <taxon>Peronosporales</taxon>
        <taxon>Peronosporaceae</taxon>
        <taxon>Phytophthora</taxon>
    </lineage>
</organism>
<name>A0A2P4Y7K3_9STRA</name>
<dbReference type="PANTHER" id="PTHR46599">
    <property type="entry name" value="PIGGYBAC TRANSPOSABLE ELEMENT-DERIVED PROTEIN 4"/>
    <property type="match status" value="1"/>
</dbReference>
<evidence type="ECO:0000313" key="1">
    <source>
        <dbReference type="EMBL" id="POM73791.1"/>
    </source>
</evidence>
<comment type="caution">
    <text evidence="1">The sequence shown here is derived from an EMBL/GenBank/DDBJ whole genome shotgun (WGS) entry which is preliminary data.</text>
</comment>
<dbReference type="EMBL" id="NCKW01005007">
    <property type="protein sequence ID" value="POM73791.1"/>
    <property type="molecule type" value="Genomic_DNA"/>
</dbReference>
<protein>
    <recommendedName>
        <fullName evidence="3">PiggyBac transposable element-derived protein domain-containing protein</fullName>
    </recommendedName>
</protein>
<dbReference type="PANTHER" id="PTHR46599:SF3">
    <property type="entry name" value="PIGGYBAC TRANSPOSABLE ELEMENT-DERIVED PROTEIN 4"/>
    <property type="match status" value="1"/>
</dbReference>
<dbReference type="Proteomes" id="UP000237271">
    <property type="component" value="Unassembled WGS sequence"/>
</dbReference>
<proteinExistence type="predicted"/>
<sequence length="174" mass="20253">MREDGWNFDAEIFPEDEEYPDLFGGEYGPTDEVLSKAESPLDLIFFFMRRSLWSRIAYESNRYYNQPLNERADRMYQKQLDGGKQTTREEVMDNETKKHKPIKRFEIVRCIGLLVARMLCPHSRRLADHWATSTAGAVPAGTFGRYASKAWFGRVMQNLPFSNNTDPRAETDRA</sequence>
<reference evidence="1 2" key="1">
    <citation type="journal article" date="2017" name="Genome Biol. Evol.">
        <title>Phytophthora megakarya and P. palmivora, closely related causal agents of cacao black pod rot, underwent increases in genome sizes and gene numbers by different mechanisms.</title>
        <authorList>
            <person name="Ali S.S."/>
            <person name="Shao J."/>
            <person name="Lary D.J."/>
            <person name="Kronmiller B."/>
            <person name="Shen D."/>
            <person name="Strem M.D."/>
            <person name="Amoako-Attah I."/>
            <person name="Akrofi A.Y."/>
            <person name="Begoude B.A."/>
            <person name="Ten Hoopen G.M."/>
            <person name="Coulibaly K."/>
            <person name="Kebe B.I."/>
            <person name="Melnick R.L."/>
            <person name="Guiltinan M.J."/>
            <person name="Tyler B.M."/>
            <person name="Meinhardt L.W."/>
            <person name="Bailey B.A."/>
        </authorList>
    </citation>
    <scope>NUCLEOTIDE SEQUENCE [LARGE SCALE GENOMIC DNA]</scope>
    <source>
        <strain evidence="2">sbr112.9</strain>
    </source>
</reference>